<organism evidence="1 2">
    <name type="scientific">Calothrix parasitica NIES-267</name>
    <dbReference type="NCBI Taxonomy" id="1973488"/>
    <lineage>
        <taxon>Bacteria</taxon>
        <taxon>Bacillati</taxon>
        <taxon>Cyanobacteriota</taxon>
        <taxon>Cyanophyceae</taxon>
        <taxon>Nostocales</taxon>
        <taxon>Calotrichaceae</taxon>
        <taxon>Calothrix</taxon>
    </lineage>
</organism>
<dbReference type="EMBL" id="AP018231">
    <property type="protein sequence ID" value="BAY87972.1"/>
    <property type="molecule type" value="Genomic_DNA"/>
</dbReference>
<sequence length="80" mass="9159">MFKEIIQCNESYRLLSVLPQPLKAIYKLMERTKARFDTENGIAAIITENNDCKEVTYINKDGKKLIQTIIMGSTVAYKLS</sequence>
<keyword evidence="2" id="KW-1185">Reference proteome</keyword>
<dbReference type="AlphaFoldDB" id="A0A1Z4M3B3"/>
<geneLocation type="plasmid" evidence="2">
    <name>Plasmid4 dna</name>
</geneLocation>
<proteinExistence type="predicted"/>
<evidence type="ECO:0000313" key="2">
    <source>
        <dbReference type="Proteomes" id="UP000218418"/>
    </source>
</evidence>
<dbReference type="Proteomes" id="UP000218418">
    <property type="component" value="Plasmid plasmid4"/>
</dbReference>
<protein>
    <submittedName>
        <fullName evidence="1">Uncharacterized protein</fullName>
    </submittedName>
</protein>
<accession>A0A1Z4M3B3</accession>
<evidence type="ECO:0000313" key="1">
    <source>
        <dbReference type="EMBL" id="BAY87972.1"/>
    </source>
</evidence>
<keyword evidence="1" id="KW-0614">Plasmid</keyword>
<reference evidence="1 2" key="1">
    <citation type="submission" date="2017-06" db="EMBL/GenBank/DDBJ databases">
        <title>Genome sequencing of cyanobaciteial culture collection at National Institute for Environmental Studies (NIES).</title>
        <authorList>
            <person name="Hirose Y."/>
            <person name="Shimura Y."/>
            <person name="Fujisawa T."/>
            <person name="Nakamura Y."/>
            <person name="Kawachi M."/>
        </authorList>
    </citation>
    <scope>NUCLEOTIDE SEQUENCE [LARGE SCALE GENOMIC DNA]</scope>
    <source>
        <strain evidence="1 2">NIES-267</strain>
        <plasmid evidence="2">Plasmid4 dna</plasmid>
    </source>
</reference>
<name>A0A1Z4M3B3_9CYAN</name>
<gene>
    <name evidence="1" type="ORF">NIES267_75140</name>
</gene>